<dbReference type="AlphaFoldDB" id="A0A6H1ZGW4"/>
<name>A0A6H1ZGW4_9ZZZZ</name>
<accession>A0A6H1ZGW4</accession>
<sequence length="176" mass="18887">MTERKLYGGGFGPYLYDDDAAIVDPDGDFSGLLEHASVSDGGHLCAFMDLLDTNQTHALKVYWNENDTVARALALLVAGGDRSLTFNENFIIADGYDITIQALGQANQLTLNEGFTIGDGNAGTLTFSAASKTITIEDTSYIDQDLTTDADVSFAGYNIVCHNDQVVCLNDEVVTV</sequence>
<dbReference type="EMBL" id="MT144034">
    <property type="protein sequence ID" value="QJA47166.1"/>
    <property type="molecule type" value="Genomic_DNA"/>
</dbReference>
<reference evidence="1" key="1">
    <citation type="submission" date="2020-03" db="EMBL/GenBank/DDBJ databases">
        <title>The deep terrestrial virosphere.</title>
        <authorList>
            <person name="Holmfeldt K."/>
            <person name="Nilsson E."/>
            <person name="Simone D."/>
            <person name="Lopez-Fernandez M."/>
            <person name="Wu X."/>
            <person name="de Brujin I."/>
            <person name="Lundin D."/>
            <person name="Andersson A."/>
            <person name="Bertilsson S."/>
            <person name="Dopson M."/>
        </authorList>
    </citation>
    <scope>NUCLEOTIDE SEQUENCE</scope>
    <source>
        <strain evidence="3">MM415A00172</strain>
        <strain evidence="2">MM415B00296</strain>
        <strain evidence="1">TM448A00615</strain>
    </source>
</reference>
<evidence type="ECO:0000313" key="3">
    <source>
        <dbReference type="EMBL" id="QJA84686.1"/>
    </source>
</evidence>
<proteinExistence type="predicted"/>
<protein>
    <submittedName>
        <fullName evidence="1">Uncharacterized protein</fullName>
    </submittedName>
</protein>
<gene>
    <name evidence="3" type="ORF">MM415A00172_0030</name>
    <name evidence="2" type="ORF">MM415B00296_0026</name>
    <name evidence="1" type="ORF">TM448A00615_0005</name>
</gene>
<organism evidence="1">
    <name type="scientific">viral metagenome</name>
    <dbReference type="NCBI Taxonomy" id="1070528"/>
    <lineage>
        <taxon>unclassified sequences</taxon>
        <taxon>metagenomes</taxon>
        <taxon>organismal metagenomes</taxon>
    </lineage>
</organism>
<evidence type="ECO:0000313" key="1">
    <source>
        <dbReference type="EMBL" id="QJA47166.1"/>
    </source>
</evidence>
<evidence type="ECO:0000313" key="2">
    <source>
        <dbReference type="EMBL" id="QJA67120.1"/>
    </source>
</evidence>
<dbReference type="EMBL" id="MT142533">
    <property type="protein sequence ID" value="QJA84686.1"/>
    <property type="molecule type" value="Genomic_DNA"/>
</dbReference>
<dbReference type="EMBL" id="MT141566">
    <property type="protein sequence ID" value="QJA67120.1"/>
    <property type="molecule type" value="Genomic_DNA"/>
</dbReference>